<reference evidence="2" key="1">
    <citation type="journal article" date="2014" name="Int. J. Syst. Evol. Microbiol.">
        <title>Complete genome sequence of Corynebacterium casei LMG S-19264T (=DSM 44701T), isolated from a smear-ripened cheese.</title>
        <authorList>
            <consortium name="US DOE Joint Genome Institute (JGI-PGF)"/>
            <person name="Walter F."/>
            <person name="Albersmeier A."/>
            <person name="Kalinowski J."/>
            <person name="Ruckert C."/>
        </authorList>
    </citation>
    <scope>NUCLEOTIDE SEQUENCE</scope>
    <source>
        <strain evidence="2">CGMCC 1.15725</strain>
    </source>
</reference>
<dbReference type="Proteomes" id="UP000646365">
    <property type="component" value="Unassembled WGS sequence"/>
</dbReference>
<dbReference type="EMBL" id="BMJQ01000003">
    <property type="protein sequence ID" value="GGF10244.1"/>
    <property type="molecule type" value="Genomic_DNA"/>
</dbReference>
<dbReference type="SUPFAM" id="SSF54909">
    <property type="entry name" value="Dimeric alpha+beta barrel"/>
    <property type="match status" value="1"/>
</dbReference>
<dbReference type="Pfam" id="PF07978">
    <property type="entry name" value="NIPSNAP"/>
    <property type="match status" value="1"/>
</dbReference>
<keyword evidence="3" id="KW-1185">Reference proteome</keyword>
<comment type="caution">
    <text evidence="2">The sequence shown here is derived from an EMBL/GenBank/DDBJ whole genome shotgun (WGS) entry which is preliminary data.</text>
</comment>
<evidence type="ECO:0000259" key="1">
    <source>
        <dbReference type="Pfam" id="PF07978"/>
    </source>
</evidence>
<dbReference type="Gene3D" id="3.30.70.100">
    <property type="match status" value="1"/>
</dbReference>
<feature type="domain" description="NIPSNAP" evidence="1">
    <location>
        <begin position="6"/>
        <end position="102"/>
    </location>
</feature>
<protein>
    <submittedName>
        <fullName evidence="2">NIPSNAP family containing protein</fullName>
    </submittedName>
</protein>
<accession>A0A8J2YRL7</accession>
<name>A0A8J2YRL7_9PROT</name>
<gene>
    <name evidence="2" type="ORF">GCM10011611_14750</name>
</gene>
<evidence type="ECO:0000313" key="3">
    <source>
        <dbReference type="Proteomes" id="UP000646365"/>
    </source>
</evidence>
<dbReference type="AlphaFoldDB" id="A0A8J2YRL7"/>
<dbReference type="RefSeq" id="WP_189044114.1">
    <property type="nucleotide sequence ID" value="NZ_BMJQ01000003.1"/>
</dbReference>
<reference evidence="2" key="2">
    <citation type="submission" date="2020-09" db="EMBL/GenBank/DDBJ databases">
        <authorList>
            <person name="Sun Q."/>
            <person name="Zhou Y."/>
        </authorList>
    </citation>
    <scope>NUCLEOTIDE SEQUENCE</scope>
    <source>
        <strain evidence="2">CGMCC 1.15725</strain>
    </source>
</reference>
<dbReference type="InterPro" id="IPR011008">
    <property type="entry name" value="Dimeric_a/b-barrel"/>
</dbReference>
<evidence type="ECO:0000313" key="2">
    <source>
        <dbReference type="EMBL" id="GGF10244.1"/>
    </source>
</evidence>
<organism evidence="2 3">
    <name type="scientific">Aliidongia dinghuensis</name>
    <dbReference type="NCBI Taxonomy" id="1867774"/>
    <lineage>
        <taxon>Bacteria</taxon>
        <taxon>Pseudomonadati</taxon>
        <taxon>Pseudomonadota</taxon>
        <taxon>Alphaproteobacteria</taxon>
        <taxon>Rhodospirillales</taxon>
        <taxon>Dongiaceae</taxon>
        <taxon>Aliidongia</taxon>
    </lineage>
</organism>
<sequence>MSAILELRRYQLHPGRRDDLIRLFDREFVESQEALGAEILGQFRDLDDPDQFVWLRGFADMPARAAALNAFYGGPVWQAHRAAANATMLDSSNALLLCPFSPECGFAAPAAPRPPVDVTAVDLTAVPASIIVATLYRLSRPAEAGFTEYFARRIAPTLAAADMSPIAAYRTLAVENNFPALPVRTDAPVFVTFARFADLAAYEAARARLEPMGAWDDWLVEPAITLRLSPTARSRLR</sequence>
<dbReference type="InterPro" id="IPR012577">
    <property type="entry name" value="NIPSNAP"/>
</dbReference>
<proteinExistence type="predicted"/>